<dbReference type="EMBL" id="MU005781">
    <property type="protein sequence ID" value="KAF2704752.1"/>
    <property type="molecule type" value="Genomic_DNA"/>
</dbReference>
<dbReference type="GO" id="GO:0016491">
    <property type="term" value="F:oxidoreductase activity"/>
    <property type="evidence" value="ECO:0007669"/>
    <property type="project" value="InterPro"/>
</dbReference>
<evidence type="ECO:0000313" key="4">
    <source>
        <dbReference type="EMBL" id="KAF2704752.1"/>
    </source>
</evidence>
<organism evidence="4 5">
    <name type="scientific">Pleomassaria siparia CBS 279.74</name>
    <dbReference type="NCBI Taxonomy" id="1314801"/>
    <lineage>
        <taxon>Eukaryota</taxon>
        <taxon>Fungi</taxon>
        <taxon>Dikarya</taxon>
        <taxon>Ascomycota</taxon>
        <taxon>Pezizomycotina</taxon>
        <taxon>Dothideomycetes</taxon>
        <taxon>Pleosporomycetidae</taxon>
        <taxon>Pleosporales</taxon>
        <taxon>Pleomassariaceae</taxon>
        <taxon>Pleomassaria</taxon>
    </lineage>
</organism>
<dbReference type="Gene3D" id="3.40.50.720">
    <property type="entry name" value="NAD(P)-binding Rossmann-like Domain"/>
    <property type="match status" value="2"/>
</dbReference>
<feature type="compositionally biased region" description="Low complexity" evidence="1">
    <location>
        <begin position="444"/>
        <end position="462"/>
    </location>
</feature>
<dbReference type="Pfam" id="PF08659">
    <property type="entry name" value="KR"/>
    <property type="match status" value="1"/>
</dbReference>
<dbReference type="GO" id="GO:0006633">
    <property type="term" value="P:fatty acid biosynthetic process"/>
    <property type="evidence" value="ECO:0007669"/>
    <property type="project" value="TreeGrafter"/>
</dbReference>
<dbReference type="AlphaFoldDB" id="A0A6G1JWV2"/>
<dbReference type="SMART" id="SM00829">
    <property type="entry name" value="PKS_ER"/>
    <property type="match status" value="1"/>
</dbReference>
<proteinExistence type="predicted"/>
<dbReference type="InterPro" id="IPR020843">
    <property type="entry name" value="ER"/>
</dbReference>
<dbReference type="InterPro" id="IPR036291">
    <property type="entry name" value="NAD(P)-bd_dom_sf"/>
</dbReference>
<feature type="region of interest" description="Disordered" evidence="1">
    <location>
        <begin position="425"/>
        <end position="462"/>
    </location>
</feature>
<evidence type="ECO:0000256" key="1">
    <source>
        <dbReference type="SAM" id="MobiDB-lite"/>
    </source>
</evidence>
<dbReference type="Pfam" id="PF13602">
    <property type="entry name" value="ADH_zinc_N_2"/>
    <property type="match status" value="1"/>
</dbReference>
<evidence type="ECO:0000259" key="2">
    <source>
        <dbReference type="SMART" id="SM00822"/>
    </source>
</evidence>
<name>A0A6G1JWV2_9PLEO</name>
<dbReference type="InterPro" id="IPR050091">
    <property type="entry name" value="PKS_NRPS_Biosynth_Enz"/>
</dbReference>
<gene>
    <name evidence="4" type="ORF">K504DRAFT_461010</name>
</gene>
<feature type="domain" description="Enoyl reductase (ER)" evidence="3">
    <location>
        <begin position="1"/>
        <end position="146"/>
    </location>
</feature>
<dbReference type="GO" id="GO:0004312">
    <property type="term" value="F:fatty acid synthase activity"/>
    <property type="evidence" value="ECO:0007669"/>
    <property type="project" value="TreeGrafter"/>
</dbReference>
<dbReference type="Gene3D" id="3.90.180.10">
    <property type="entry name" value="Medium-chain alcohol dehydrogenases, catalytic domain"/>
    <property type="match status" value="1"/>
</dbReference>
<dbReference type="CDD" id="cd05274">
    <property type="entry name" value="KR_FAS_SDR_x"/>
    <property type="match status" value="1"/>
</dbReference>
<dbReference type="InterPro" id="IPR013968">
    <property type="entry name" value="PKS_KR"/>
</dbReference>
<reference evidence="4" key="1">
    <citation type="journal article" date="2020" name="Stud. Mycol.">
        <title>101 Dothideomycetes genomes: a test case for predicting lifestyles and emergence of pathogens.</title>
        <authorList>
            <person name="Haridas S."/>
            <person name="Albert R."/>
            <person name="Binder M."/>
            <person name="Bloem J."/>
            <person name="Labutti K."/>
            <person name="Salamov A."/>
            <person name="Andreopoulos B."/>
            <person name="Baker S."/>
            <person name="Barry K."/>
            <person name="Bills G."/>
            <person name="Bluhm B."/>
            <person name="Cannon C."/>
            <person name="Castanera R."/>
            <person name="Culley D."/>
            <person name="Daum C."/>
            <person name="Ezra D."/>
            <person name="Gonzalez J."/>
            <person name="Henrissat B."/>
            <person name="Kuo A."/>
            <person name="Liang C."/>
            <person name="Lipzen A."/>
            <person name="Lutzoni F."/>
            <person name="Magnuson J."/>
            <person name="Mondo S."/>
            <person name="Nolan M."/>
            <person name="Ohm R."/>
            <person name="Pangilinan J."/>
            <person name="Park H.-J."/>
            <person name="Ramirez L."/>
            <person name="Alfaro M."/>
            <person name="Sun H."/>
            <person name="Tritt A."/>
            <person name="Yoshinaga Y."/>
            <person name="Zwiers L.-H."/>
            <person name="Turgeon B."/>
            <person name="Goodwin S."/>
            <person name="Spatafora J."/>
            <person name="Crous P."/>
            <person name="Grigoriev I."/>
        </authorList>
    </citation>
    <scope>NUCLEOTIDE SEQUENCE</scope>
    <source>
        <strain evidence="4">CBS 279.74</strain>
    </source>
</reference>
<dbReference type="InterPro" id="IPR057326">
    <property type="entry name" value="KR_dom"/>
</dbReference>
<sequence>MERYGLAEDHIFYNRDTSFADGIMRVTKGRGVDVVLNSVSRRLLEASWNSVAKFGRFIEIGRKDVDTRGYLPMYPFIMNLSFSGVDLTMVLQENIKLGHELIKKVMTLAGTGELKPVYPLHPHKVVDVEKAFRFMQSGKSLGKIVLELERHHVVPTVLSGKPEYQLSSNATFLIAGGLGGIGRKISAWLVERGAKHLILLSRSSLDSNKRAIVVVEELRKQGIEVKCPRCDISDLVSLRAALEECSSMPPIRGCFQATMSIRDNTFDRLTIDDWRECTLPKLQGSWNLHLALPSGLDFFVLLSSACGVFGNAGQGGYAAGNTYLDALARYRTARGEKAVALDLGILLGEGYVAENEQVMTRLLRMNLLAPMSLDKLFAMLDYYCNPDCHFTTEYNHVDALVPPHAPDQVVGPAVRRQWQSDEQLQTAVRQRRFRGGGESHRGRGAPAEAEQSAGAAGSEYRA</sequence>
<protein>
    <submittedName>
        <fullName evidence="4">KR-domain-containing protein</fullName>
    </submittedName>
</protein>
<dbReference type="CDD" id="cd05195">
    <property type="entry name" value="enoyl_red"/>
    <property type="match status" value="1"/>
</dbReference>
<dbReference type="Proteomes" id="UP000799428">
    <property type="component" value="Unassembled WGS sequence"/>
</dbReference>
<feature type="domain" description="Ketoreductase" evidence="2">
    <location>
        <begin position="170"/>
        <end position="349"/>
    </location>
</feature>
<dbReference type="GO" id="GO:0044550">
    <property type="term" value="P:secondary metabolite biosynthetic process"/>
    <property type="evidence" value="ECO:0007669"/>
    <property type="project" value="TreeGrafter"/>
</dbReference>
<accession>A0A6G1JWV2</accession>
<dbReference type="PANTHER" id="PTHR43775:SF29">
    <property type="entry name" value="ASPERFURANONE POLYKETIDE SYNTHASE AFOG-RELATED"/>
    <property type="match status" value="1"/>
</dbReference>
<evidence type="ECO:0000259" key="3">
    <source>
        <dbReference type="SMART" id="SM00829"/>
    </source>
</evidence>
<keyword evidence="5" id="KW-1185">Reference proteome</keyword>
<dbReference type="PANTHER" id="PTHR43775">
    <property type="entry name" value="FATTY ACID SYNTHASE"/>
    <property type="match status" value="1"/>
</dbReference>
<dbReference type="SUPFAM" id="SSF51735">
    <property type="entry name" value="NAD(P)-binding Rossmann-fold domains"/>
    <property type="match status" value="2"/>
</dbReference>
<evidence type="ECO:0000313" key="5">
    <source>
        <dbReference type="Proteomes" id="UP000799428"/>
    </source>
</evidence>
<dbReference type="SMART" id="SM00822">
    <property type="entry name" value="PKS_KR"/>
    <property type="match status" value="1"/>
</dbReference>
<dbReference type="OrthoDB" id="329835at2759"/>